<dbReference type="GO" id="GO:0006260">
    <property type="term" value="P:DNA replication"/>
    <property type="evidence" value="ECO:0007669"/>
    <property type="project" value="UniProtKB-KW"/>
</dbReference>
<keyword evidence="7 12" id="KW-0460">Magnesium</keyword>
<keyword evidence="10 12" id="KW-0464">Manganese</keyword>
<gene>
    <name evidence="12 14" type="primary">ligA</name>
    <name evidence="14" type="ORF">GXN74_07455</name>
</gene>
<dbReference type="GO" id="GO:0046872">
    <property type="term" value="F:metal ion binding"/>
    <property type="evidence" value="ECO:0007669"/>
    <property type="project" value="UniProtKB-KW"/>
</dbReference>
<dbReference type="PROSITE" id="PS50172">
    <property type="entry name" value="BRCT"/>
    <property type="match status" value="1"/>
</dbReference>
<evidence type="ECO:0000256" key="1">
    <source>
        <dbReference type="ARBA" id="ARBA00004067"/>
    </source>
</evidence>
<dbReference type="InterPro" id="IPR004150">
    <property type="entry name" value="NAD_DNA_ligase_OB"/>
</dbReference>
<keyword evidence="3 12" id="KW-0235">DNA replication</keyword>
<evidence type="ECO:0000256" key="6">
    <source>
        <dbReference type="ARBA" id="ARBA00022833"/>
    </source>
</evidence>
<dbReference type="Pfam" id="PF01653">
    <property type="entry name" value="DNA_ligase_aden"/>
    <property type="match status" value="1"/>
</dbReference>
<dbReference type="InterPro" id="IPR001357">
    <property type="entry name" value="BRCT_dom"/>
</dbReference>
<dbReference type="InterPro" id="IPR012340">
    <property type="entry name" value="NA-bd_OB-fold"/>
</dbReference>
<dbReference type="SUPFAM" id="SSF52113">
    <property type="entry name" value="BRCT domain"/>
    <property type="match status" value="1"/>
</dbReference>
<comment type="caution">
    <text evidence="12">Lacks conserved residue(s) required for the propagation of feature annotation.</text>
</comment>
<dbReference type="SMART" id="SM00532">
    <property type="entry name" value="LIGANc"/>
    <property type="match status" value="1"/>
</dbReference>
<dbReference type="EC" id="6.5.1.2" evidence="12"/>
<protein>
    <recommendedName>
        <fullName evidence="12">DNA ligase</fullName>
        <ecNumber evidence="12">6.5.1.2</ecNumber>
    </recommendedName>
    <alternativeName>
        <fullName evidence="12">Polydeoxyribonucleotide synthase [NAD(+)]</fullName>
    </alternativeName>
</protein>
<dbReference type="Gene3D" id="1.10.287.610">
    <property type="entry name" value="Helix hairpin bin"/>
    <property type="match status" value="1"/>
</dbReference>
<dbReference type="NCBIfam" id="NF005932">
    <property type="entry name" value="PRK07956.1"/>
    <property type="match status" value="1"/>
</dbReference>
<dbReference type="InterPro" id="IPR001679">
    <property type="entry name" value="DNA_ligase"/>
</dbReference>
<dbReference type="GO" id="GO:0003911">
    <property type="term" value="F:DNA ligase (NAD+) activity"/>
    <property type="evidence" value="ECO:0007669"/>
    <property type="project" value="UniProtKB-UniRule"/>
</dbReference>
<dbReference type="InterPro" id="IPR013840">
    <property type="entry name" value="DNAligase_N"/>
</dbReference>
<dbReference type="InterPro" id="IPR036420">
    <property type="entry name" value="BRCT_dom_sf"/>
</dbReference>
<evidence type="ECO:0000313" key="14">
    <source>
        <dbReference type="EMBL" id="NDL67580.1"/>
    </source>
</evidence>
<evidence type="ECO:0000259" key="13">
    <source>
        <dbReference type="PROSITE" id="PS50172"/>
    </source>
</evidence>
<feature type="binding site" evidence="12">
    <location>
        <position position="160"/>
    </location>
    <ligand>
        <name>NAD(+)</name>
        <dbReference type="ChEBI" id="CHEBI:57540"/>
    </ligand>
</feature>
<comment type="cofactor">
    <cofactor evidence="12">
        <name>Mg(2+)</name>
        <dbReference type="ChEBI" id="CHEBI:18420"/>
    </cofactor>
    <cofactor evidence="12">
        <name>Mn(2+)</name>
        <dbReference type="ChEBI" id="CHEBI:29035"/>
    </cofactor>
</comment>
<reference evidence="14 15" key="1">
    <citation type="submission" date="2020-01" db="EMBL/GenBank/DDBJ databases">
        <title>Anaeroalcalibacter tamaniensis gen. nov., sp. nov., moderately halophilic strictly anaerobic fermenter bacterium from mud volcano of Taman peninsula.</title>
        <authorList>
            <person name="Frolova A."/>
            <person name="Merkel A.Y."/>
            <person name="Slobodkin A.I."/>
        </authorList>
    </citation>
    <scope>NUCLEOTIDE SEQUENCE [LARGE SCALE GENOMIC DNA]</scope>
    <source>
        <strain evidence="14 15">F-3ap</strain>
    </source>
</reference>
<comment type="caution">
    <text evidence="14">The sequence shown here is derived from an EMBL/GenBank/DDBJ whole genome shotgun (WGS) entry which is preliminary data.</text>
</comment>
<dbReference type="HAMAP" id="MF_01588">
    <property type="entry name" value="DNA_ligase_A"/>
    <property type="match status" value="1"/>
</dbReference>
<dbReference type="SUPFAM" id="SSF56091">
    <property type="entry name" value="DNA ligase/mRNA capping enzyme, catalytic domain"/>
    <property type="match status" value="1"/>
</dbReference>
<feature type="binding site" evidence="12">
    <location>
        <position position="405"/>
    </location>
    <ligand>
        <name>Zn(2+)</name>
        <dbReference type="ChEBI" id="CHEBI:29105"/>
    </ligand>
</feature>
<dbReference type="Proteomes" id="UP000461585">
    <property type="component" value="Unassembled WGS sequence"/>
</dbReference>
<comment type="similarity">
    <text evidence="12">Belongs to the NAD-dependent DNA ligase family. LigA subfamily.</text>
</comment>
<keyword evidence="15" id="KW-1185">Reference proteome</keyword>
<keyword evidence="2 12" id="KW-0436">Ligase</keyword>
<keyword evidence="8 12" id="KW-0520">NAD</keyword>
<comment type="catalytic activity">
    <reaction evidence="11 12">
        <text>NAD(+) + (deoxyribonucleotide)n-3'-hydroxyl + 5'-phospho-(deoxyribonucleotide)m = (deoxyribonucleotide)n+m + AMP + beta-nicotinamide D-nucleotide.</text>
        <dbReference type="EC" id="6.5.1.2"/>
    </reaction>
</comment>
<feature type="binding site" evidence="12">
    <location>
        <position position="388"/>
    </location>
    <ligand>
        <name>Zn(2+)</name>
        <dbReference type="ChEBI" id="CHEBI:29105"/>
    </ligand>
</feature>
<evidence type="ECO:0000256" key="10">
    <source>
        <dbReference type="ARBA" id="ARBA00023211"/>
    </source>
</evidence>
<evidence type="ECO:0000256" key="12">
    <source>
        <dbReference type="HAMAP-Rule" id="MF_01588"/>
    </source>
</evidence>
<accession>A0A7X5HVT1</accession>
<name>A0A7X5HVT1_9FIRM</name>
<dbReference type="GO" id="GO:0006281">
    <property type="term" value="P:DNA repair"/>
    <property type="evidence" value="ECO:0007669"/>
    <property type="project" value="UniProtKB-KW"/>
</dbReference>
<dbReference type="InterPro" id="IPR003583">
    <property type="entry name" value="Hlx-hairpin-Hlx_DNA-bd_motif"/>
</dbReference>
<dbReference type="Pfam" id="PF12826">
    <property type="entry name" value="HHH_2"/>
    <property type="match status" value="1"/>
</dbReference>
<evidence type="ECO:0000256" key="5">
    <source>
        <dbReference type="ARBA" id="ARBA00022763"/>
    </source>
</evidence>
<keyword evidence="4 12" id="KW-0479">Metal-binding</keyword>
<keyword evidence="6 12" id="KW-0862">Zinc</keyword>
<feature type="domain" description="BRCT" evidence="13">
    <location>
        <begin position="574"/>
        <end position="654"/>
    </location>
</feature>
<dbReference type="RefSeq" id="WP_162370309.1">
    <property type="nucleotide sequence ID" value="NZ_JAAEEH010000017.1"/>
</dbReference>
<proteinExistence type="inferred from homology"/>
<dbReference type="SUPFAM" id="SSF47781">
    <property type="entry name" value="RuvA domain 2-like"/>
    <property type="match status" value="1"/>
</dbReference>
<feature type="binding site" evidence="12">
    <location>
        <position position="410"/>
    </location>
    <ligand>
        <name>Zn(2+)</name>
        <dbReference type="ChEBI" id="CHEBI:29105"/>
    </ligand>
</feature>
<keyword evidence="5 12" id="KW-0227">DNA damage</keyword>
<dbReference type="InterPro" id="IPR010994">
    <property type="entry name" value="RuvA_2-like"/>
</dbReference>
<dbReference type="NCBIfam" id="TIGR00575">
    <property type="entry name" value="dnlj"/>
    <property type="match status" value="1"/>
</dbReference>
<dbReference type="GO" id="GO:0003677">
    <property type="term" value="F:DNA binding"/>
    <property type="evidence" value="ECO:0007669"/>
    <property type="project" value="InterPro"/>
</dbReference>
<evidence type="ECO:0000256" key="9">
    <source>
        <dbReference type="ARBA" id="ARBA00023204"/>
    </source>
</evidence>
<dbReference type="Gene3D" id="2.40.50.140">
    <property type="entry name" value="Nucleic acid-binding proteins"/>
    <property type="match status" value="1"/>
</dbReference>
<evidence type="ECO:0000313" key="15">
    <source>
        <dbReference type="Proteomes" id="UP000461585"/>
    </source>
</evidence>
<keyword evidence="9 12" id="KW-0234">DNA repair</keyword>
<dbReference type="EMBL" id="JAAEEH010000017">
    <property type="protein sequence ID" value="NDL67580.1"/>
    <property type="molecule type" value="Genomic_DNA"/>
</dbReference>
<organism evidence="14 15">
    <name type="scientific">Anaerotalea alkaliphila</name>
    <dbReference type="NCBI Taxonomy" id="2662126"/>
    <lineage>
        <taxon>Bacteria</taxon>
        <taxon>Bacillati</taxon>
        <taxon>Bacillota</taxon>
        <taxon>Clostridia</taxon>
        <taxon>Eubacteriales</taxon>
        <taxon>Anaerotalea</taxon>
    </lineage>
</organism>
<dbReference type="SUPFAM" id="SSF50249">
    <property type="entry name" value="Nucleic acid-binding proteins"/>
    <property type="match status" value="1"/>
</dbReference>
<evidence type="ECO:0000256" key="11">
    <source>
        <dbReference type="ARBA" id="ARBA00034005"/>
    </source>
</evidence>
<comment type="function">
    <text evidence="1 12">DNA ligase that catalyzes the formation of phosphodiester linkages between 5'-phosphoryl and 3'-hydroxyl groups in double-stranded DNA using NAD as a coenzyme and as the energy source for the reaction. It is essential for DNA replication and repair of damaged DNA.</text>
</comment>
<dbReference type="FunFam" id="1.10.150.20:FF:000007">
    <property type="entry name" value="DNA ligase"/>
    <property type="match status" value="1"/>
</dbReference>
<evidence type="ECO:0000256" key="4">
    <source>
        <dbReference type="ARBA" id="ARBA00022723"/>
    </source>
</evidence>
<feature type="binding site" evidence="12">
    <location>
        <position position="126"/>
    </location>
    <ligand>
        <name>NAD(+)</name>
        <dbReference type="ChEBI" id="CHEBI:57540"/>
    </ligand>
</feature>
<evidence type="ECO:0000256" key="8">
    <source>
        <dbReference type="ARBA" id="ARBA00023027"/>
    </source>
</evidence>
<dbReference type="Gene3D" id="1.10.150.20">
    <property type="entry name" value="5' to 3' exonuclease, C-terminal subdomain"/>
    <property type="match status" value="2"/>
</dbReference>
<dbReference type="Pfam" id="PF03120">
    <property type="entry name" value="OB_DNA_ligase"/>
    <property type="match status" value="1"/>
</dbReference>
<feature type="binding site" evidence="12">
    <location>
        <position position="296"/>
    </location>
    <ligand>
        <name>NAD(+)</name>
        <dbReference type="ChEBI" id="CHEBI:57540"/>
    </ligand>
</feature>
<dbReference type="CDD" id="cd17748">
    <property type="entry name" value="BRCT_DNA_ligase_like"/>
    <property type="match status" value="1"/>
</dbReference>
<dbReference type="Gene3D" id="3.40.50.10190">
    <property type="entry name" value="BRCT domain"/>
    <property type="match status" value="1"/>
</dbReference>
<dbReference type="SMART" id="SM00278">
    <property type="entry name" value="HhH1"/>
    <property type="match status" value="3"/>
</dbReference>
<dbReference type="SMART" id="SM00292">
    <property type="entry name" value="BRCT"/>
    <property type="match status" value="1"/>
</dbReference>
<dbReference type="PIRSF" id="PIRSF001604">
    <property type="entry name" value="LigA"/>
    <property type="match status" value="1"/>
</dbReference>
<feature type="binding site" evidence="12">
    <location>
        <position position="385"/>
    </location>
    <ligand>
        <name>Zn(2+)</name>
        <dbReference type="ChEBI" id="CHEBI:29105"/>
    </ligand>
</feature>
<dbReference type="Pfam" id="PF00533">
    <property type="entry name" value="BRCT"/>
    <property type="match status" value="1"/>
</dbReference>
<evidence type="ECO:0000256" key="2">
    <source>
        <dbReference type="ARBA" id="ARBA00022598"/>
    </source>
</evidence>
<dbReference type="Pfam" id="PF14520">
    <property type="entry name" value="HHH_5"/>
    <property type="match status" value="1"/>
</dbReference>
<dbReference type="Gene3D" id="3.30.470.30">
    <property type="entry name" value="DNA ligase/mRNA capping enzyme"/>
    <property type="match status" value="1"/>
</dbReference>
<dbReference type="InterPro" id="IPR041663">
    <property type="entry name" value="DisA/LigA_HHH"/>
</dbReference>
<sequence>MDADTKKRMSWLVKTLNHALQEYHQHDSEVMSNYEYDLLYDELLELENRTGQVLAGSPTQKVGYAVSESLPKERHETPMLSLDKTKDREALKAWLKDQEGLLSYKLDGLTIVLTFEGGALAKAVTRGNGTIGEVVTGNARTFINLPLRIPFQGKLVVRGEAVIAYGDFEKINRKLPVEAHYKNPRNLCSGSIRQLNSQVTAERMVRFYGFELVDAHGEGFTRREDQLHFLEKQGIETVPYRKVVAEDLEEALDRFAVDAKTHEIGSDGLVLAFNDLAYGTGLGSTSRFPKHSIAFKWEDEVRETTLQDIEWSASRTGLLNPIALFEPVDLEGSRVGRASLHNVSVLEGLALGLGDRILVYKANMIIPQIAANLTRSGGAPLPEACPVCGGETRIRQEGDVRVLTCPNALCPAKQVKAFAHFVSRDALNVEGLSQATVEKLVQKGLVQEYADFFRLEPYADQIRELEGFGEKSCRNLLDALEKARKVPLPNFLYALGIPHVGLNNAKLLAKRFRGSLEAILKADLGDLGAIDGFGQVRAEAVHGYFHDPDKMARVERVLEFLELEAEAEVPEAGEEASPLAGMAFVITGSLERFKNRKELEGLIESLGGKVTGSVTKKTDYLLNNDTLSASGKNKKAKELGIPILSEGDFLERWVHKNGAV</sequence>
<evidence type="ECO:0000256" key="7">
    <source>
        <dbReference type="ARBA" id="ARBA00022842"/>
    </source>
</evidence>
<feature type="binding site" evidence="12">
    <location>
        <begin position="81"/>
        <end position="82"/>
    </location>
    <ligand>
        <name>NAD(+)</name>
        <dbReference type="ChEBI" id="CHEBI:57540"/>
    </ligand>
</feature>
<evidence type="ECO:0000256" key="3">
    <source>
        <dbReference type="ARBA" id="ARBA00022705"/>
    </source>
</evidence>
<dbReference type="AlphaFoldDB" id="A0A7X5HVT1"/>
<dbReference type="InterPro" id="IPR013839">
    <property type="entry name" value="DNAligase_adenylation"/>
</dbReference>
<feature type="active site" description="N6-AMP-lysine intermediate" evidence="12">
    <location>
        <position position="105"/>
    </location>
</feature>